<dbReference type="AlphaFoldDB" id="A0A0P1BBF0"/>
<sequence length="77" mass="8366">MRAIKGAVSRRGVSVAERISSGDRHIEITVAWDESVIAIGQSTRRTRQYVQSGAGQDSSRCCTNVDFLQGLEDPSAQ</sequence>
<protein>
    <submittedName>
        <fullName evidence="1">Uncharacterized protein</fullName>
    </submittedName>
</protein>
<evidence type="ECO:0000313" key="2">
    <source>
        <dbReference type="Proteomes" id="UP000054845"/>
    </source>
</evidence>
<dbReference type="EMBL" id="CCYA01000217">
    <property type="protein sequence ID" value="CEH13361.1"/>
    <property type="molecule type" value="Genomic_DNA"/>
</dbReference>
<evidence type="ECO:0000313" key="1">
    <source>
        <dbReference type="EMBL" id="CEH13361.1"/>
    </source>
</evidence>
<proteinExistence type="predicted"/>
<name>A0A0P1BBF0_9BASI</name>
<keyword evidence="2" id="KW-1185">Reference proteome</keyword>
<reference evidence="1 2" key="1">
    <citation type="submission" date="2014-09" db="EMBL/GenBank/DDBJ databases">
        <authorList>
            <person name="Magalhaes I.L.F."/>
            <person name="Oliveira U."/>
            <person name="Santos F.R."/>
            <person name="Vidigal T.H.D.A."/>
            <person name="Brescovit A.D."/>
            <person name="Santos A.J."/>
        </authorList>
    </citation>
    <scope>NUCLEOTIDE SEQUENCE [LARGE SCALE GENOMIC DNA]</scope>
</reference>
<dbReference type="Proteomes" id="UP000054845">
    <property type="component" value="Unassembled WGS sequence"/>
</dbReference>
<accession>A0A0P1BBF0</accession>
<organism evidence="1 2">
    <name type="scientific">Ceraceosorus bombacis</name>
    <dbReference type="NCBI Taxonomy" id="401625"/>
    <lineage>
        <taxon>Eukaryota</taxon>
        <taxon>Fungi</taxon>
        <taxon>Dikarya</taxon>
        <taxon>Basidiomycota</taxon>
        <taxon>Ustilaginomycotina</taxon>
        <taxon>Exobasidiomycetes</taxon>
        <taxon>Ceraceosorales</taxon>
        <taxon>Ceraceosoraceae</taxon>
        <taxon>Ceraceosorus</taxon>
    </lineage>
</organism>